<proteinExistence type="predicted"/>
<gene>
    <name evidence="2" type="ORF">LNAT_P1336</name>
</gene>
<comment type="caution">
    <text evidence="2">The sequence shown here is derived from an EMBL/GenBank/DDBJ whole genome shotgun (WGS) entry which is preliminary data.</text>
</comment>
<dbReference type="RefSeq" id="WP_096259690.1">
    <property type="nucleotide sequence ID" value="NZ_BDME01000002.1"/>
</dbReference>
<dbReference type="OrthoDB" id="1038500at2"/>
<reference evidence="2 3" key="1">
    <citation type="journal article" date="2017" name="Syst. Appl. Microbiol.">
        <title>Lebetimonas natsushimae sp. nov., a novel strictly anaerobic, moderately thermophilic chemoautotroph isolated from a deep-sea hydrothermal vent polychaete nest in the Mid-Okinawa Trough.</title>
        <authorList>
            <person name="Nagata R."/>
            <person name="Takaki Y."/>
            <person name="Tame A."/>
            <person name="Nunoura T."/>
            <person name="Muto H."/>
            <person name="Mino S."/>
            <person name="Sawayama S."/>
            <person name="Takai K."/>
            <person name="Nakagawa S."/>
        </authorList>
    </citation>
    <scope>NUCLEOTIDE SEQUENCE [LARGE SCALE GENOMIC DNA]</scope>
    <source>
        <strain evidence="2 3">HS1857</strain>
    </source>
</reference>
<evidence type="ECO:0000313" key="3">
    <source>
        <dbReference type="Proteomes" id="UP000217944"/>
    </source>
</evidence>
<feature type="transmembrane region" description="Helical" evidence="1">
    <location>
        <begin position="6"/>
        <end position="25"/>
    </location>
</feature>
<sequence length="164" mass="19737">MAKIIIFLTIVFIMIFPIFISNKHYKKIPEKKENKPLIEIIDGKYKKYNNILEINGSFSKANIYLNYYQFDNLFADNLVKKEKYFAKWAFRKNNIIKAKIVKYINNDYNVHAKNVLYNEKKKLLKGWDFTFNSNKAKGKGKYFEIDKHKHLFAKNIIYYIKVEK</sequence>
<keyword evidence="3" id="KW-1185">Reference proteome</keyword>
<keyword evidence="1" id="KW-0472">Membrane</keyword>
<evidence type="ECO:0000256" key="1">
    <source>
        <dbReference type="SAM" id="Phobius"/>
    </source>
</evidence>
<keyword evidence="1" id="KW-0812">Transmembrane</keyword>
<dbReference type="Proteomes" id="UP000217944">
    <property type="component" value="Unassembled WGS sequence"/>
</dbReference>
<evidence type="ECO:0000313" key="2">
    <source>
        <dbReference type="EMBL" id="GAX88038.1"/>
    </source>
</evidence>
<organism evidence="2 3">
    <name type="scientific">Lebetimonas natsushimae</name>
    <dbReference type="NCBI Taxonomy" id="1936991"/>
    <lineage>
        <taxon>Bacteria</taxon>
        <taxon>Pseudomonadati</taxon>
        <taxon>Campylobacterota</taxon>
        <taxon>Epsilonproteobacteria</taxon>
        <taxon>Nautiliales</taxon>
        <taxon>Nautiliaceae</taxon>
        <taxon>Lebetimonas</taxon>
    </lineage>
</organism>
<protein>
    <recommendedName>
        <fullName evidence="4">Lipopolysaccharide export system protein LptC</fullName>
    </recommendedName>
</protein>
<keyword evidence="1" id="KW-1133">Transmembrane helix</keyword>
<dbReference type="AlphaFoldDB" id="A0A292YEV3"/>
<name>A0A292YEV3_9BACT</name>
<dbReference type="EMBL" id="BDME01000002">
    <property type="protein sequence ID" value="GAX88038.1"/>
    <property type="molecule type" value="Genomic_DNA"/>
</dbReference>
<evidence type="ECO:0008006" key="4">
    <source>
        <dbReference type="Google" id="ProtNLM"/>
    </source>
</evidence>
<accession>A0A292YEV3</accession>